<name>A0A0E9S6R3_ANGAN</name>
<proteinExistence type="predicted"/>
<dbReference type="EMBL" id="GBXM01072242">
    <property type="protein sequence ID" value="JAH36335.1"/>
    <property type="molecule type" value="Transcribed_RNA"/>
</dbReference>
<dbReference type="AlphaFoldDB" id="A0A0E9S6R3"/>
<accession>A0A0E9S6R3</accession>
<reference evidence="1" key="2">
    <citation type="journal article" date="2015" name="Fish Shellfish Immunol.">
        <title>Early steps in the European eel (Anguilla anguilla)-Vibrio vulnificus interaction in the gills: Role of the RtxA13 toxin.</title>
        <authorList>
            <person name="Callol A."/>
            <person name="Pajuelo D."/>
            <person name="Ebbesson L."/>
            <person name="Teles M."/>
            <person name="MacKenzie S."/>
            <person name="Amaro C."/>
        </authorList>
    </citation>
    <scope>NUCLEOTIDE SEQUENCE</scope>
</reference>
<evidence type="ECO:0000313" key="1">
    <source>
        <dbReference type="EMBL" id="JAH36335.1"/>
    </source>
</evidence>
<protein>
    <submittedName>
        <fullName evidence="1">Uncharacterized protein</fullName>
    </submittedName>
</protein>
<organism evidence="1">
    <name type="scientific">Anguilla anguilla</name>
    <name type="common">European freshwater eel</name>
    <name type="synonym">Muraena anguilla</name>
    <dbReference type="NCBI Taxonomy" id="7936"/>
    <lineage>
        <taxon>Eukaryota</taxon>
        <taxon>Metazoa</taxon>
        <taxon>Chordata</taxon>
        <taxon>Craniata</taxon>
        <taxon>Vertebrata</taxon>
        <taxon>Euteleostomi</taxon>
        <taxon>Actinopterygii</taxon>
        <taxon>Neopterygii</taxon>
        <taxon>Teleostei</taxon>
        <taxon>Anguilliformes</taxon>
        <taxon>Anguillidae</taxon>
        <taxon>Anguilla</taxon>
    </lineage>
</organism>
<sequence>MSFGKKDTYLGNSYLERLFSPQTSNIELTNISNILTVTVMKA</sequence>
<reference evidence="1" key="1">
    <citation type="submission" date="2014-11" db="EMBL/GenBank/DDBJ databases">
        <authorList>
            <person name="Amaro Gonzalez C."/>
        </authorList>
    </citation>
    <scope>NUCLEOTIDE SEQUENCE</scope>
</reference>